<comment type="subcellular location">
    <subcellularLocation>
        <location evidence="1">Membrane</location>
        <topology evidence="1">Multi-pass membrane protein</topology>
    </subcellularLocation>
</comment>
<dbReference type="GO" id="GO:0005789">
    <property type="term" value="C:endoplasmic reticulum membrane"/>
    <property type="evidence" value="ECO:0007669"/>
    <property type="project" value="TreeGrafter"/>
</dbReference>
<dbReference type="AlphaFoldDB" id="A0A1I7XIK2"/>
<keyword evidence="5 8" id="KW-1133">Transmembrane helix</keyword>
<evidence type="ECO:0000256" key="1">
    <source>
        <dbReference type="ARBA" id="ARBA00004141"/>
    </source>
</evidence>
<protein>
    <recommendedName>
        <fullName evidence="7">Adenosine 3'-phospho 5'-phosphosulfate transporter 1</fullName>
    </recommendedName>
</protein>
<dbReference type="InterPro" id="IPR013657">
    <property type="entry name" value="SCL35B1-4/HUT1"/>
</dbReference>
<name>A0A1I7XIK2_HETBA</name>
<keyword evidence="9" id="KW-1185">Reference proteome</keyword>
<feature type="transmembrane region" description="Helical" evidence="8">
    <location>
        <begin position="46"/>
        <end position="68"/>
    </location>
</feature>
<sequence>MSSWCQYEALKYVSFPTQTICKASKVVVTMLMGRILRKQSYSWQEYICGGSIAIGASVFLLSSSGSWFGERSSTSVS</sequence>
<keyword evidence="4 8" id="KW-0812">Transmembrane</keyword>
<evidence type="ECO:0000256" key="3">
    <source>
        <dbReference type="ARBA" id="ARBA00022448"/>
    </source>
</evidence>
<evidence type="ECO:0000256" key="2">
    <source>
        <dbReference type="ARBA" id="ARBA00010694"/>
    </source>
</evidence>
<proteinExistence type="inferred from homology"/>
<evidence type="ECO:0000256" key="7">
    <source>
        <dbReference type="ARBA" id="ARBA00039668"/>
    </source>
</evidence>
<dbReference type="InterPro" id="IPR037185">
    <property type="entry name" value="EmrE-like"/>
</dbReference>
<evidence type="ECO:0000313" key="10">
    <source>
        <dbReference type="WBParaSite" id="Hba_17322"/>
    </source>
</evidence>
<evidence type="ECO:0000256" key="8">
    <source>
        <dbReference type="SAM" id="Phobius"/>
    </source>
</evidence>
<organism evidence="9 10">
    <name type="scientific">Heterorhabditis bacteriophora</name>
    <name type="common">Entomopathogenic nematode worm</name>
    <dbReference type="NCBI Taxonomy" id="37862"/>
    <lineage>
        <taxon>Eukaryota</taxon>
        <taxon>Metazoa</taxon>
        <taxon>Ecdysozoa</taxon>
        <taxon>Nematoda</taxon>
        <taxon>Chromadorea</taxon>
        <taxon>Rhabditida</taxon>
        <taxon>Rhabditina</taxon>
        <taxon>Rhabditomorpha</taxon>
        <taxon>Strongyloidea</taxon>
        <taxon>Heterorhabditidae</taxon>
        <taxon>Heterorhabditis</taxon>
    </lineage>
</organism>
<dbReference type="Proteomes" id="UP000095283">
    <property type="component" value="Unplaced"/>
</dbReference>
<dbReference type="WBParaSite" id="Hba_17322">
    <property type="protein sequence ID" value="Hba_17322"/>
    <property type="gene ID" value="Hba_17322"/>
</dbReference>
<evidence type="ECO:0000256" key="5">
    <source>
        <dbReference type="ARBA" id="ARBA00022989"/>
    </source>
</evidence>
<accession>A0A1I7XIK2</accession>
<dbReference type="GO" id="GO:0046964">
    <property type="term" value="F:3'-phosphoadenosine 5'-phosphosulfate transmembrane transporter activity"/>
    <property type="evidence" value="ECO:0007669"/>
    <property type="project" value="TreeGrafter"/>
</dbReference>
<keyword evidence="6 8" id="KW-0472">Membrane</keyword>
<evidence type="ECO:0000256" key="6">
    <source>
        <dbReference type="ARBA" id="ARBA00023136"/>
    </source>
</evidence>
<keyword evidence="3" id="KW-0813">Transport</keyword>
<evidence type="ECO:0000256" key="4">
    <source>
        <dbReference type="ARBA" id="ARBA00022692"/>
    </source>
</evidence>
<dbReference type="PANTHER" id="PTHR10778">
    <property type="entry name" value="SOLUTE CARRIER FAMILY 35 MEMBER B"/>
    <property type="match status" value="1"/>
</dbReference>
<evidence type="ECO:0000313" key="9">
    <source>
        <dbReference type="Proteomes" id="UP000095283"/>
    </source>
</evidence>
<dbReference type="PANTHER" id="PTHR10778:SF13">
    <property type="entry name" value="ADENOSINE 3'-PHOSPHO 5'-PHOSPHOSULFATE TRANSPORTER 1"/>
    <property type="match status" value="1"/>
</dbReference>
<dbReference type="Pfam" id="PF08449">
    <property type="entry name" value="UAA"/>
    <property type="match status" value="1"/>
</dbReference>
<reference evidence="10" key="1">
    <citation type="submission" date="2016-11" db="UniProtKB">
        <authorList>
            <consortium name="WormBaseParasite"/>
        </authorList>
    </citation>
    <scope>IDENTIFICATION</scope>
</reference>
<dbReference type="SUPFAM" id="SSF103481">
    <property type="entry name" value="Multidrug resistance efflux transporter EmrE"/>
    <property type="match status" value="1"/>
</dbReference>
<dbReference type="GO" id="GO:0000139">
    <property type="term" value="C:Golgi membrane"/>
    <property type="evidence" value="ECO:0007669"/>
    <property type="project" value="TreeGrafter"/>
</dbReference>
<comment type="similarity">
    <text evidence="2">Belongs to the nucleotide-sugar transporter family. SLC35B subfamily.</text>
</comment>